<name>A0A1B1YPZ9_9GAMM</name>
<dbReference type="EMBL" id="CP014671">
    <property type="protein sequence ID" value="ANX02821.1"/>
    <property type="molecule type" value="Genomic_DNA"/>
</dbReference>
<dbReference type="InParanoid" id="A0A1B1YPZ9"/>
<dbReference type="GO" id="GO:0016020">
    <property type="term" value="C:membrane"/>
    <property type="evidence" value="ECO:0007669"/>
    <property type="project" value="TreeGrafter"/>
</dbReference>
<dbReference type="PRINTS" id="PR00111">
    <property type="entry name" value="ABHYDROLASE"/>
</dbReference>
<organism evidence="2 3">
    <name type="scientific">Immundisolibacter cernigliae</name>
    <dbReference type="NCBI Taxonomy" id="1810504"/>
    <lineage>
        <taxon>Bacteria</taxon>
        <taxon>Pseudomonadati</taxon>
        <taxon>Pseudomonadota</taxon>
        <taxon>Gammaproteobacteria</taxon>
        <taxon>Immundisolibacterales</taxon>
        <taxon>Immundisolibacteraceae</taxon>
        <taxon>Immundisolibacter</taxon>
    </lineage>
</organism>
<dbReference type="STRING" id="1810504.PG2T_00485"/>
<accession>A0A1B1YPZ9</accession>
<dbReference type="Proteomes" id="UP000092952">
    <property type="component" value="Chromosome"/>
</dbReference>
<dbReference type="PANTHER" id="PTHR43798">
    <property type="entry name" value="MONOACYLGLYCEROL LIPASE"/>
    <property type="match status" value="1"/>
</dbReference>
<evidence type="ECO:0000313" key="3">
    <source>
        <dbReference type="Proteomes" id="UP000092952"/>
    </source>
</evidence>
<reference evidence="3" key="1">
    <citation type="submission" date="2016-03" db="EMBL/GenBank/DDBJ databases">
        <title>Complete genome sequence of Solimmundus cernigliae, representing a novel lineage of polycyclic aromatic hydrocarbon degraders within the Gammaproteobacteria.</title>
        <authorList>
            <person name="Singleton D.R."/>
            <person name="Dickey A.N."/>
            <person name="Scholl E.H."/>
            <person name="Wright F.A."/>
            <person name="Aitken M.D."/>
        </authorList>
    </citation>
    <scope>NUCLEOTIDE SEQUENCE [LARGE SCALE GENOMIC DNA]</scope>
    <source>
        <strain evidence="3">TR3.2</strain>
    </source>
</reference>
<evidence type="ECO:0000259" key="1">
    <source>
        <dbReference type="Pfam" id="PF00561"/>
    </source>
</evidence>
<dbReference type="OrthoDB" id="9780765at2"/>
<dbReference type="Pfam" id="PF00561">
    <property type="entry name" value="Abhydrolase_1"/>
    <property type="match status" value="1"/>
</dbReference>
<evidence type="ECO:0000313" key="2">
    <source>
        <dbReference type="EMBL" id="ANX02821.1"/>
    </source>
</evidence>
<dbReference type="KEGG" id="gbi:PG2T_00485"/>
<dbReference type="InterPro" id="IPR050266">
    <property type="entry name" value="AB_hydrolase_sf"/>
</dbReference>
<dbReference type="RefSeq" id="WP_068802336.1">
    <property type="nucleotide sequence ID" value="NZ_CP014671.1"/>
</dbReference>
<protein>
    <recommendedName>
        <fullName evidence="1">AB hydrolase-1 domain-containing protein</fullName>
    </recommendedName>
</protein>
<feature type="domain" description="AB hydrolase-1" evidence="1">
    <location>
        <begin position="27"/>
        <end position="252"/>
    </location>
</feature>
<sequence>MPTAPTEGRVDVDGGCLHYRREGRGETLVLVHGFGLDHRVWAPQWPALVESFDLISYDLRGFGRSSLPAEAPYAHHEDLRALLDALNIDRAHLIGHSLGGGIAASFAVAYPARTGRVVLSAPLLRGYTQLGELMALLKSVWQIAARDGLDAARSAWLNASLFAPTLQTPAGRALLTQIMADYSGWHWQHRDPETGLEPPLAQRLHELLAPTLVLVGTRDLPDFVHMGEALAAQAPNAHLELLPDLGHGPSVEDAALFNARVLAFLRTRQASSEIP</sequence>
<proteinExistence type="predicted"/>
<dbReference type="AlphaFoldDB" id="A0A1B1YPZ9"/>
<dbReference type="InterPro" id="IPR029058">
    <property type="entry name" value="AB_hydrolase_fold"/>
</dbReference>
<keyword evidence="3" id="KW-1185">Reference proteome</keyword>
<dbReference type="PANTHER" id="PTHR43798:SF33">
    <property type="entry name" value="HYDROLASE, PUTATIVE (AFU_ORTHOLOGUE AFUA_2G14860)-RELATED"/>
    <property type="match status" value="1"/>
</dbReference>
<dbReference type="SUPFAM" id="SSF53474">
    <property type="entry name" value="alpha/beta-Hydrolases"/>
    <property type="match status" value="1"/>
</dbReference>
<dbReference type="Gene3D" id="3.40.50.1820">
    <property type="entry name" value="alpha/beta hydrolase"/>
    <property type="match status" value="1"/>
</dbReference>
<dbReference type="InterPro" id="IPR000073">
    <property type="entry name" value="AB_hydrolase_1"/>
</dbReference>
<gene>
    <name evidence="2" type="ORF">PG2T_00485</name>
</gene>